<dbReference type="Pfam" id="PF02518">
    <property type="entry name" value="HATPase_c"/>
    <property type="match status" value="1"/>
</dbReference>
<evidence type="ECO:0000259" key="10">
    <source>
        <dbReference type="PROSITE" id="PS50109"/>
    </source>
</evidence>
<feature type="transmembrane region" description="Helical" evidence="9">
    <location>
        <begin position="133"/>
        <end position="151"/>
    </location>
</feature>
<dbReference type="Proteomes" id="UP001589896">
    <property type="component" value="Unassembled WGS sequence"/>
</dbReference>
<keyword evidence="9" id="KW-0812">Transmembrane</keyword>
<feature type="transmembrane region" description="Helical" evidence="9">
    <location>
        <begin position="98"/>
        <end position="121"/>
    </location>
</feature>
<dbReference type="EC" id="2.7.13.3" evidence="2"/>
<dbReference type="Gene3D" id="3.30.565.10">
    <property type="entry name" value="Histidine kinase-like ATPase, C-terminal domain"/>
    <property type="match status" value="1"/>
</dbReference>
<keyword evidence="5" id="KW-0547">Nucleotide-binding</keyword>
<dbReference type="PROSITE" id="PS50109">
    <property type="entry name" value="HIS_KIN"/>
    <property type="match status" value="1"/>
</dbReference>
<dbReference type="CDD" id="cd16917">
    <property type="entry name" value="HATPase_UhpB-NarQ-NarX-like"/>
    <property type="match status" value="1"/>
</dbReference>
<keyword evidence="12" id="KW-1185">Reference proteome</keyword>
<reference evidence="11 12" key="1">
    <citation type="submission" date="2024-09" db="EMBL/GenBank/DDBJ databases">
        <authorList>
            <person name="Sun Q."/>
            <person name="Mori K."/>
        </authorList>
    </citation>
    <scope>NUCLEOTIDE SEQUENCE [LARGE SCALE GENOMIC DNA]</scope>
    <source>
        <strain evidence="11 12">KCTC 23076</strain>
    </source>
</reference>
<keyword evidence="3" id="KW-0597">Phosphoprotein</keyword>
<feature type="transmembrane region" description="Helical" evidence="9">
    <location>
        <begin position="64"/>
        <end position="86"/>
    </location>
</feature>
<dbReference type="RefSeq" id="WP_386667729.1">
    <property type="nucleotide sequence ID" value="NZ_JBHLTG010000002.1"/>
</dbReference>
<keyword evidence="8" id="KW-0902">Two-component regulatory system</keyword>
<keyword evidence="6" id="KW-0418">Kinase</keyword>
<evidence type="ECO:0000256" key="8">
    <source>
        <dbReference type="ARBA" id="ARBA00023012"/>
    </source>
</evidence>
<dbReference type="InterPro" id="IPR011712">
    <property type="entry name" value="Sig_transdc_His_kin_sub3_dim/P"/>
</dbReference>
<organism evidence="11 12">
    <name type="scientific">Lysobacter korlensis</name>
    <dbReference type="NCBI Taxonomy" id="553636"/>
    <lineage>
        <taxon>Bacteria</taxon>
        <taxon>Pseudomonadati</taxon>
        <taxon>Pseudomonadota</taxon>
        <taxon>Gammaproteobacteria</taxon>
        <taxon>Lysobacterales</taxon>
        <taxon>Lysobacteraceae</taxon>
        <taxon>Lysobacter</taxon>
    </lineage>
</organism>
<feature type="transmembrane region" description="Helical" evidence="9">
    <location>
        <begin position="174"/>
        <end position="196"/>
    </location>
</feature>
<evidence type="ECO:0000256" key="6">
    <source>
        <dbReference type="ARBA" id="ARBA00022777"/>
    </source>
</evidence>
<dbReference type="InterPro" id="IPR029016">
    <property type="entry name" value="GAF-like_dom_sf"/>
</dbReference>
<dbReference type="Gene3D" id="3.30.450.40">
    <property type="match status" value="1"/>
</dbReference>
<feature type="transmembrane region" description="Helical" evidence="9">
    <location>
        <begin position="12"/>
        <end position="29"/>
    </location>
</feature>
<keyword evidence="7 11" id="KW-0067">ATP-binding</keyword>
<keyword evidence="9" id="KW-0472">Membrane</keyword>
<evidence type="ECO:0000313" key="12">
    <source>
        <dbReference type="Proteomes" id="UP001589896"/>
    </source>
</evidence>
<name>A0ABV6RMD5_9GAMM</name>
<feature type="transmembrane region" description="Helical" evidence="9">
    <location>
        <begin position="235"/>
        <end position="258"/>
    </location>
</feature>
<evidence type="ECO:0000256" key="3">
    <source>
        <dbReference type="ARBA" id="ARBA00022553"/>
    </source>
</evidence>
<dbReference type="SUPFAM" id="SSF55781">
    <property type="entry name" value="GAF domain-like"/>
    <property type="match status" value="1"/>
</dbReference>
<comment type="caution">
    <text evidence="11">The sequence shown here is derived from an EMBL/GenBank/DDBJ whole genome shotgun (WGS) entry which is preliminary data.</text>
</comment>
<accession>A0ABV6RMD5</accession>
<dbReference type="InterPro" id="IPR005467">
    <property type="entry name" value="His_kinase_dom"/>
</dbReference>
<feature type="transmembrane region" description="Helical" evidence="9">
    <location>
        <begin position="208"/>
        <end position="229"/>
    </location>
</feature>
<protein>
    <recommendedName>
        <fullName evidence="2">histidine kinase</fullName>
        <ecNumber evidence="2">2.7.13.3</ecNumber>
    </recommendedName>
</protein>
<feature type="transmembrane region" description="Helical" evidence="9">
    <location>
        <begin position="35"/>
        <end position="57"/>
    </location>
</feature>
<dbReference type="InterPro" id="IPR036890">
    <property type="entry name" value="HATPase_C_sf"/>
</dbReference>
<feature type="transmembrane region" description="Helical" evidence="9">
    <location>
        <begin position="270"/>
        <end position="295"/>
    </location>
</feature>
<evidence type="ECO:0000256" key="5">
    <source>
        <dbReference type="ARBA" id="ARBA00022741"/>
    </source>
</evidence>
<evidence type="ECO:0000256" key="7">
    <source>
        <dbReference type="ARBA" id="ARBA00022840"/>
    </source>
</evidence>
<dbReference type="SUPFAM" id="SSF55874">
    <property type="entry name" value="ATPase domain of HSP90 chaperone/DNA topoisomerase II/histidine kinase"/>
    <property type="match status" value="1"/>
</dbReference>
<dbReference type="SMART" id="SM00387">
    <property type="entry name" value="HATPase_c"/>
    <property type="match status" value="1"/>
</dbReference>
<dbReference type="PANTHER" id="PTHR24421">
    <property type="entry name" value="NITRATE/NITRITE SENSOR PROTEIN NARX-RELATED"/>
    <property type="match status" value="1"/>
</dbReference>
<keyword evidence="4" id="KW-0808">Transferase</keyword>
<dbReference type="Pfam" id="PF07730">
    <property type="entry name" value="HisKA_3"/>
    <property type="match status" value="1"/>
</dbReference>
<sequence length="652" mass="68921">MQNTVSRWPWAIPAASLAAVLAGVILTVRADPADIGYLLVDVVVGTTYPVVGALIVTRRRRHPVGWLFLAGGSGLALQALTGGYAASGLVDGWPLAGVAAWVTNWIFFAGFAPLLFLPLFVPDGRLPSHRWRPVFAALVTAAAGLLVLLMFRDSIWLWGVDRPNPVGFVPTDTVLAPAFGVLMVALAASGVTALAVRMRRRDEVLRRQLTPVLAAAALLAAALITDSLLEQNSPLGIFLLAVTLPLVPIATAVSIFRSRLFEVEVYLRRTVVYGAVTVLLLGLYLAVVGTFSTLLGTDDGVLVPLLGTAAVAIAFAPVRDLLQRTAGRLLFGDRGDPSAALLRLGSRLEASADAGRLLDGAAETLSATLRLPAVRILDRDGRVVSSVGEPGEDALRLPLRAGGEQEGELIVAQRSRGERLSSADTTVLVELGRQVAVALAASRLFREVQASRARLVVAREEERKYLRRELHDGLGPGLAAIGLRLDVLRAKAPAELTPAIAAVRSLTDSLVADVRRMVHDLRPAALDELGLVRALEDLALRGDGGPEVTVTTPGKELPPLSAAVEVAAYRIVQEALTNALKHSGAEQVSIRATAEPNRLVLQVADDGRGLPDQVVEGVGSGSMRDRAAELGGVLRRVPRPGGGTMVEAELPL</sequence>
<feature type="domain" description="Histidine kinase" evidence="10">
    <location>
        <begin position="570"/>
        <end position="652"/>
    </location>
</feature>
<dbReference type="InterPro" id="IPR050482">
    <property type="entry name" value="Sensor_HK_TwoCompSys"/>
</dbReference>
<proteinExistence type="predicted"/>
<dbReference type="EMBL" id="JBHLTG010000002">
    <property type="protein sequence ID" value="MFC0678140.1"/>
    <property type="molecule type" value="Genomic_DNA"/>
</dbReference>
<evidence type="ECO:0000256" key="1">
    <source>
        <dbReference type="ARBA" id="ARBA00000085"/>
    </source>
</evidence>
<evidence type="ECO:0000313" key="11">
    <source>
        <dbReference type="EMBL" id="MFC0678140.1"/>
    </source>
</evidence>
<dbReference type="PANTHER" id="PTHR24421:SF10">
    <property type="entry name" value="NITRATE_NITRITE SENSOR PROTEIN NARQ"/>
    <property type="match status" value="1"/>
</dbReference>
<keyword evidence="9" id="KW-1133">Transmembrane helix</keyword>
<dbReference type="GO" id="GO:0005524">
    <property type="term" value="F:ATP binding"/>
    <property type="evidence" value="ECO:0007669"/>
    <property type="project" value="UniProtKB-KW"/>
</dbReference>
<evidence type="ECO:0000256" key="9">
    <source>
        <dbReference type="SAM" id="Phobius"/>
    </source>
</evidence>
<dbReference type="Gene3D" id="1.20.5.1930">
    <property type="match status" value="1"/>
</dbReference>
<feature type="transmembrane region" description="Helical" evidence="9">
    <location>
        <begin position="301"/>
        <end position="318"/>
    </location>
</feature>
<evidence type="ECO:0000256" key="4">
    <source>
        <dbReference type="ARBA" id="ARBA00022679"/>
    </source>
</evidence>
<comment type="catalytic activity">
    <reaction evidence="1">
        <text>ATP + protein L-histidine = ADP + protein N-phospho-L-histidine.</text>
        <dbReference type="EC" id="2.7.13.3"/>
    </reaction>
</comment>
<evidence type="ECO:0000256" key="2">
    <source>
        <dbReference type="ARBA" id="ARBA00012438"/>
    </source>
</evidence>
<gene>
    <name evidence="11" type="ORF">ACFFGH_09840</name>
</gene>
<dbReference type="InterPro" id="IPR003594">
    <property type="entry name" value="HATPase_dom"/>
</dbReference>